<dbReference type="AlphaFoldDB" id="A0A1G4K763"/>
<gene>
    <name evidence="1" type="ORF">LAME_0G05094G</name>
</gene>
<dbReference type="PANTHER" id="PTHR11183">
    <property type="entry name" value="GLYCOGENIN SUBFAMILY MEMBER"/>
    <property type="match status" value="1"/>
</dbReference>
<evidence type="ECO:0000313" key="1">
    <source>
        <dbReference type="EMBL" id="SCU99725.1"/>
    </source>
</evidence>
<dbReference type="OrthoDB" id="2014201at2759"/>
<proteinExistence type="predicted"/>
<dbReference type="InterPro" id="IPR002495">
    <property type="entry name" value="Glyco_trans_8"/>
</dbReference>
<dbReference type="InterPro" id="IPR029044">
    <property type="entry name" value="Nucleotide-diphossugar_trans"/>
</dbReference>
<organism evidence="1 2">
    <name type="scientific">Lachancea meyersii CBS 8951</name>
    <dbReference type="NCBI Taxonomy" id="1266667"/>
    <lineage>
        <taxon>Eukaryota</taxon>
        <taxon>Fungi</taxon>
        <taxon>Dikarya</taxon>
        <taxon>Ascomycota</taxon>
        <taxon>Saccharomycotina</taxon>
        <taxon>Saccharomycetes</taxon>
        <taxon>Saccharomycetales</taxon>
        <taxon>Saccharomycetaceae</taxon>
        <taxon>Lachancea</taxon>
    </lineage>
</organism>
<sequence>MSIAVVTLLYSQDYVPGALTLGFQLQKEAKAQDHDLEYTTCIMVCKQLLENEDASMDVELLRSLYDQVIPVDSSLHVTETQLQLNRPNLELLDRPELAYTFLKLELWRLTQFAKIVYVDCDCLLIDSNSSDIKDDNNGNAFLKGILAATKDQRSHEIAASPDCGWPDLFNSGVFTLVPDQEVYDRLVRFVVATESIDGADQGLLNQFFNPVCHGGQDAAIAHWIRLPFVYNVTVPNAGYQNAPAAKYFRDETKLVHFIGKDKPWVTRGHDSEDDEFRDQWWRLYMQFLQSHPQTRDCEVETEPEDETGTPVVEEMFLPPQWDATKEPPPRDARPEAEMLKLELRFEWNLGPQLLEDELPKLQLGPKPVFPWETYTSKSLPQRVFPE</sequence>
<reference evidence="2" key="1">
    <citation type="submission" date="2016-03" db="EMBL/GenBank/DDBJ databases">
        <authorList>
            <person name="Devillers Hugo."/>
        </authorList>
    </citation>
    <scope>NUCLEOTIDE SEQUENCE [LARGE SCALE GENOMIC DNA]</scope>
</reference>
<keyword evidence="2" id="KW-1185">Reference proteome</keyword>
<dbReference type="Gene3D" id="3.90.550.10">
    <property type="entry name" value="Spore Coat Polysaccharide Biosynthesis Protein SpsA, Chain A"/>
    <property type="match status" value="1"/>
</dbReference>
<dbReference type="EMBL" id="LT598484">
    <property type="protein sequence ID" value="SCU99725.1"/>
    <property type="molecule type" value="Genomic_DNA"/>
</dbReference>
<dbReference type="InterPro" id="IPR050587">
    <property type="entry name" value="GNT1/Glycosyltrans_8"/>
</dbReference>
<name>A0A1G4K763_9SACH</name>
<dbReference type="Proteomes" id="UP000191144">
    <property type="component" value="Chromosome G"/>
</dbReference>
<evidence type="ECO:0000313" key="2">
    <source>
        <dbReference type="Proteomes" id="UP000191144"/>
    </source>
</evidence>
<dbReference type="SUPFAM" id="SSF53448">
    <property type="entry name" value="Nucleotide-diphospho-sugar transferases"/>
    <property type="match status" value="1"/>
</dbReference>
<dbReference type="CDD" id="cd02537">
    <property type="entry name" value="GT8_Glycogenin"/>
    <property type="match status" value="1"/>
</dbReference>
<accession>A0A1G4K763</accession>
<protein>
    <submittedName>
        <fullName evidence="1">LAME_0G05094g1_1</fullName>
    </submittedName>
</protein>
<dbReference type="GO" id="GO:0016757">
    <property type="term" value="F:glycosyltransferase activity"/>
    <property type="evidence" value="ECO:0007669"/>
    <property type="project" value="InterPro"/>
</dbReference>
<dbReference type="Pfam" id="PF01501">
    <property type="entry name" value="Glyco_transf_8"/>
    <property type="match status" value="1"/>
</dbReference>